<comment type="caution">
    <text evidence="1">The sequence shown here is derived from an EMBL/GenBank/DDBJ whole genome shotgun (WGS) entry which is preliminary data.</text>
</comment>
<proteinExistence type="predicted"/>
<feature type="non-terminal residue" evidence="1">
    <location>
        <position position="1"/>
    </location>
</feature>
<name>A0AAV6TCR9_9ARAC</name>
<dbReference type="Proteomes" id="UP000827092">
    <property type="component" value="Unassembled WGS sequence"/>
</dbReference>
<evidence type="ECO:0000313" key="2">
    <source>
        <dbReference type="Proteomes" id="UP000827092"/>
    </source>
</evidence>
<sequence>LFHIGVVSCMAFDSTPNLLATGGN</sequence>
<keyword evidence="2" id="KW-1185">Reference proteome</keyword>
<accession>A0AAV6TCR9</accession>
<dbReference type="AlphaFoldDB" id="A0AAV6TCR9"/>
<gene>
    <name evidence="1" type="ORF">JTE90_012990</name>
</gene>
<reference evidence="1 2" key="1">
    <citation type="journal article" date="2022" name="Nat. Ecol. Evol.">
        <title>A masculinizing supergene underlies an exaggerated male reproductive morph in a spider.</title>
        <authorList>
            <person name="Hendrickx F."/>
            <person name="De Corte Z."/>
            <person name="Sonet G."/>
            <person name="Van Belleghem S.M."/>
            <person name="Kostlbacher S."/>
            <person name="Vangestel C."/>
        </authorList>
    </citation>
    <scope>NUCLEOTIDE SEQUENCE [LARGE SCALE GENOMIC DNA]</scope>
    <source>
        <strain evidence="1">W744_W776</strain>
    </source>
</reference>
<organism evidence="1 2">
    <name type="scientific">Oedothorax gibbosus</name>
    <dbReference type="NCBI Taxonomy" id="931172"/>
    <lineage>
        <taxon>Eukaryota</taxon>
        <taxon>Metazoa</taxon>
        <taxon>Ecdysozoa</taxon>
        <taxon>Arthropoda</taxon>
        <taxon>Chelicerata</taxon>
        <taxon>Arachnida</taxon>
        <taxon>Araneae</taxon>
        <taxon>Araneomorphae</taxon>
        <taxon>Entelegynae</taxon>
        <taxon>Araneoidea</taxon>
        <taxon>Linyphiidae</taxon>
        <taxon>Erigoninae</taxon>
        <taxon>Oedothorax</taxon>
    </lineage>
</organism>
<protein>
    <submittedName>
        <fullName evidence="1">Uncharacterized protein</fullName>
    </submittedName>
</protein>
<evidence type="ECO:0000313" key="1">
    <source>
        <dbReference type="EMBL" id="KAG8155686.1"/>
    </source>
</evidence>
<dbReference type="EMBL" id="JAFNEN010007230">
    <property type="protein sequence ID" value="KAG8155686.1"/>
    <property type="molecule type" value="Genomic_DNA"/>
</dbReference>